<proteinExistence type="predicted"/>
<dbReference type="Proteomes" id="UP001172386">
    <property type="component" value="Unassembled WGS sequence"/>
</dbReference>
<organism evidence="1 2">
    <name type="scientific">Neophaeococcomyces mojaviensis</name>
    <dbReference type="NCBI Taxonomy" id="3383035"/>
    <lineage>
        <taxon>Eukaryota</taxon>
        <taxon>Fungi</taxon>
        <taxon>Dikarya</taxon>
        <taxon>Ascomycota</taxon>
        <taxon>Pezizomycotina</taxon>
        <taxon>Eurotiomycetes</taxon>
        <taxon>Chaetothyriomycetidae</taxon>
        <taxon>Chaetothyriales</taxon>
        <taxon>Chaetothyriales incertae sedis</taxon>
        <taxon>Neophaeococcomyces</taxon>
    </lineage>
</organism>
<evidence type="ECO:0000313" key="2">
    <source>
        <dbReference type="Proteomes" id="UP001172386"/>
    </source>
</evidence>
<name>A0ACC2ZU20_9EURO</name>
<sequence length="399" mass="43913">MYSQQPDHSQTFQMMFVPVRVAACHVSPIFLAAKATTEKAMSLINEAVRNKANLVVFPETYISAFPVWSSLRPPTENHDLFKRMVAESVYADGEEISCIRSLARQTKTMVSIGVSEKIRSSSATLYNSNLIIGQDGEVLVHHRKLMPTFFEKLTWSPGDGHGLRVAITPFGKIGNLICGENTNPLARYSLMAQGEQIHISTWPAVWPTRLSKRTPEDSTNGFERQVSPPSAPRTAKEAANYDNVAANRTRAAAHCFEAKCFGVLCSGVLDARAIEIMSSDCSNGAAVKTALQESQRGATMFLDPTGTLLTGFTINDTTGAQEPTEVLQHEEGILYADLDVSECVEGKQYHDVVGGYQRLDVFELKVNRSRREPATFVDSGPELPTSYVKRDMSSSAEEH</sequence>
<dbReference type="EMBL" id="JAPDRQ010000277">
    <property type="protein sequence ID" value="KAJ9651171.1"/>
    <property type="molecule type" value="Genomic_DNA"/>
</dbReference>
<accession>A0ACC2ZU20</accession>
<gene>
    <name evidence="1" type="ORF">H2198_009548</name>
</gene>
<comment type="caution">
    <text evidence="1">The sequence shown here is derived from an EMBL/GenBank/DDBJ whole genome shotgun (WGS) entry which is preliminary data.</text>
</comment>
<protein>
    <submittedName>
        <fullName evidence="1">Uncharacterized protein</fullName>
    </submittedName>
</protein>
<reference evidence="1" key="1">
    <citation type="submission" date="2022-10" db="EMBL/GenBank/DDBJ databases">
        <title>Culturing micro-colonial fungi from biological soil crusts in the Mojave desert and describing Neophaeococcomyces mojavensis, and introducing the new genera and species Taxawa tesnikishii.</title>
        <authorList>
            <person name="Kurbessoian T."/>
            <person name="Stajich J.E."/>
        </authorList>
    </citation>
    <scope>NUCLEOTIDE SEQUENCE</scope>
    <source>
        <strain evidence="1">JES_112</strain>
    </source>
</reference>
<evidence type="ECO:0000313" key="1">
    <source>
        <dbReference type="EMBL" id="KAJ9651171.1"/>
    </source>
</evidence>
<keyword evidence="2" id="KW-1185">Reference proteome</keyword>